<evidence type="ECO:0000313" key="4">
    <source>
        <dbReference type="EMBL" id="ABF29140.1"/>
    </source>
</evidence>
<organismHost>
    <name type="scientific">Homo sapiens</name>
    <name type="common">Human</name>
    <dbReference type="NCBI Taxonomy" id="9606"/>
</organismHost>
<dbReference type="Proteomes" id="UP000001814">
    <property type="component" value="Segment"/>
</dbReference>
<dbReference type="SUPFAM" id="SSF101912">
    <property type="entry name" value="Sema domain"/>
    <property type="match status" value="1"/>
</dbReference>
<reference evidence="5 6" key="1">
    <citation type="journal article" date="2006" name="Science">
        <title>Genome sequence diversity and clues to the evolution of variola (smallpox) virus.</title>
        <authorList>
            <person name="Esposito J.J."/>
            <person name="Sammons S.A."/>
            <person name="Frace A.M."/>
            <person name="Osborne J.D."/>
            <person name="Olsen-Rasmussen M."/>
            <person name="Zhang M."/>
            <person name="Govil D."/>
            <person name="Damon I.K."/>
            <person name="Kline R."/>
            <person name="Laker M."/>
            <person name="Li Y."/>
            <person name="Smith G.L."/>
            <person name="Meyer H."/>
            <person name="LeDuc J.W."/>
            <person name="Wohlhueter R.M."/>
        </authorList>
    </citation>
    <scope>NUCLEOTIDE SEQUENCE [LARGE SCALE GENOMIC DNA]</scope>
    <source>
        <strain evidence="3">Brazil 1966</strain>
        <strain evidence="4">United Kingdom 1952 Butler</strain>
        <strain evidence="5">Variola virus (isolate Human/Brazil/v66-39/1966)</strain>
    </source>
</reference>
<proteinExistence type="predicted"/>
<dbReference type="InterPro" id="IPR015943">
    <property type="entry name" value="WD40/YVTN_repeat-like_dom_sf"/>
</dbReference>
<evidence type="ECO:0000259" key="2">
    <source>
        <dbReference type="PROSITE" id="PS51004"/>
    </source>
</evidence>
<accession>Q0NLQ2</accession>
<protein>
    <submittedName>
        <fullName evidence="4">Semaphorin-like protein</fullName>
    </submittedName>
</protein>
<evidence type="ECO:0000256" key="1">
    <source>
        <dbReference type="PROSITE-ProRule" id="PRU00352"/>
    </source>
</evidence>
<organism evidence="4 6">
    <name type="scientific">Variola virus</name>
    <dbReference type="NCBI Taxonomy" id="10255"/>
    <lineage>
        <taxon>Viruses</taxon>
        <taxon>Varidnaviria</taxon>
        <taxon>Bamfordvirae</taxon>
        <taxon>Nucleocytoviricota</taxon>
        <taxon>Pokkesviricetes</taxon>
        <taxon>Chitovirales</taxon>
        <taxon>Poxviridae</taxon>
        <taxon>Chordopoxvirinae</taxon>
        <taxon>Orthopoxvirus</taxon>
        <taxon>Orthopoxvirus variola</taxon>
    </lineage>
</organism>
<dbReference type="InterPro" id="IPR036352">
    <property type="entry name" value="Semap_dom_sf"/>
</dbReference>
<gene>
    <name evidence="3" type="ORF">VARV_BRZ66_39_155</name>
    <name evidence="4" type="ORF">VARV_UNK52_but_155</name>
</gene>
<accession>Q0N5K2</accession>
<comment type="caution">
    <text evidence="1">Lacks conserved residue(s) required for the propagation of feature annotation.</text>
</comment>
<name>Q0N5K2_VARV</name>
<dbReference type="Proteomes" id="UP000160505">
    <property type="component" value="Segment"/>
</dbReference>
<dbReference type="PROSITE" id="PS51004">
    <property type="entry name" value="SEMA"/>
    <property type="match status" value="1"/>
</dbReference>
<dbReference type="EMBL" id="DQ441419">
    <property type="protein sequence ID" value="ABF23524.1"/>
    <property type="molecule type" value="Genomic_DNA"/>
</dbReference>
<evidence type="ECO:0000313" key="6">
    <source>
        <dbReference type="Proteomes" id="UP000160505"/>
    </source>
</evidence>
<evidence type="ECO:0000313" key="3">
    <source>
        <dbReference type="EMBL" id="ABF23524.1"/>
    </source>
</evidence>
<dbReference type="InterPro" id="IPR001627">
    <property type="entry name" value="Semap_dom"/>
</dbReference>
<evidence type="ECO:0000313" key="5">
    <source>
        <dbReference type="Proteomes" id="UP000001814"/>
    </source>
</evidence>
<dbReference type="EMBL" id="DQ441447">
    <property type="protein sequence ID" value="ABF29140.1"/>
    <property type="molecule type" value="Genomic_DNA"/>
</dbReference>
<dbReference type="Gene3D" id="2.130.10.10">
    <property type="entry name" value="YVTN repeat-like/Quinoprotein amine dehydrogenase"/>
    <property type="match status" value="1"/>
</dbReference>
<sequence length="139" mass="16379">MNTIKQSFSTSNWEDIQSNYCLQLLVYVYQLEKVVPHNTFDVIEQYNVLDNIIKPLSNQPIFKGPSDVKWFDIKEKENEHWKYRIYFIKENTIYSFNTKSKQTRSSQVDAQLFSVMVTSKPLFIADIGIEVGMPRIKNT</sequence>
<feature type="domain" description="Sema" evidence="2">
    <location>
        <begin position="1"/>
        <end position="139"/>
    </location>
</feature>